<dbReference type="Proteomes" id="UP000678513">
    <property type="component" value="Chromosome"/>
</dbReference>
<dbReference type="RefSeq" id="WP_212327039.1">
    <property type="nucleotide sequence ID" value="NZ_AP024463.1"/>
</dbReference>
<evidence type="ECO:0000313" key="1">
    <source>
        <dbReference type="EMBL" id="QUC09439.1"/>
    </source>
</evidence>
<gene>
    <name evidence="1" type="ORF">J5A65_06945</name>
</gene>
<dbReference type="EMBL" id="CP072384">
    <property type="protein sequence ID" value="QUC09439.1"/>
    <property type="molecule type" value="Genomic_DNA"/>
</dbReference>
<keyword evidence="2" id="KW-1185">Reference proteome</keyword>
<proteinExistence type="predicted"/>
<accession>A0ABX7Y966</accession>
<organism evidence="1 2">
    <name type="scientific">Arachnia rubra</name>
    <dbReference type="NCBI Taxonomy" id="1547448"/>
    <lineage>
        <taxon>Bacteria</taxon>
        <taxon>Bacillati</taxon>
        <taxon>Actinomycetota</taxon>
        <taxon>Actinomycetes</taxon>
        <taxon>Propionibacteriales</taxon>
        <taxon>Propionibacteriaceae</taxon>
        <taxon>Arachnia</taxon>
    </lineage>
</organism>
<name>A0ABX7Y966_9ACTN</name>
<reference evidence="1 2" key="1">
    <citation type="submission" date="2021-03" db="EMBL/GenBank/DDBJ databases">
        <title>Human Oral Microbial Genomes.</title>
        <authorList>
            <person name="Johnston C.D."/>
            <person name="Chen T."/>
            <person name="Dewhirst F.E."/>
        </authorList>
    </citation>
    <scope>NUCLEOTIDE SEQUENCE [LARGE SCALE GENOMIC DNA]</scope>
    <source>
        <strain evidence="1 2">DSMZ 100122</strain>
    </source>
</reference>
<dbReference type="Gene3D" id="2.160.20.80">
    <property type="entry name" value="E3 ubiquitin-protein ligase SopA"/>
    <property type="match status" value="1"/>
</dbReference>
<sequence>MAERISLVHSGDGRPQRPHVDLAGLSPGRLEVGIDLEGARINGDCSGIQAPDVRALECELADVVADDARLCGGHWAECRWRRVQATVIDLADSVLRDILWEEGRFGAVELNGSTLTRVLIRGCKLGYINLRHAKVTDLTVADCVVGELDIAGAQLKRVQITGSEVGRLALSGSRSEHVDISGAQLSHLDGVEALSGVVVSEAQAMDLAPTLVRHLGGRVLDP</sequence>
<protein>
    <submittedName>
        <fullName evidence="1">Pentapeptide repeat-containing protein</fullName>
    </submittedName>
</protein>
<dbReference type="SUPFAM" id="SSF141571">
    <property type="entry name" value="Pentapeptide repeat-like"/>
    <property type="match status" value="1"/>
</dbReference>
<evidence type="ECO:0000313" key="2">
    <source>
        <dbReference type="Proteomes" id="UP000678513"/>
    </source>
</evidence>